<dbReference type="Proteomes" id="UP000335636">
    <property type="component" value="Unassembled WGS sequence"/>
</dbReference>
<dbReference type="EMBL" id="CABDUW010001755">
    <property type="protein sequence ID" value="VTJ83733.1"/>
    <property type="molecule type" value="Genomic_DNA"/>
</dbReference>
<protein>
    <submittedName>
        <fullName evidence="2">Uncharacterized protein</fullName>
    </submittedName>
</protein>
<accession>A0A5E4CPH7</accession>
<name>A0A5E4CPH7_MARMO</name>
<feature type="transmembrane region" description="Helical" evidence="1">
    <location>
        <begin position="12"/>
        <end position="37"/>
    </location>
</feature>
<dbReference type="AlphaFoldDB" id="A0A5E4CPH7"/>
<comment type="caution">
    <text evidence="2">The sequence shown here is derived from an EMBL/GenBank/DDBJ whole genome shotgun (WGS) entry which is preliminary data.</text>
</comment>
<evidence type="ECO:0000313" key="3">
    <source>
        <dbReference type="Proteomes" id="UP000335636"/>
    </source>
</evidence>
<keyword evidence="1" id="KW-1133">Transmembrane helix</keyword>
<proteinExistence type="predicted"/>
<keyword evidence="1" id="KW-0812">Transmembrane</keyword>
<gene>
    <name evidence="2" type="ORF">MONAX_5E004988</name>
</gene>
<organism evidence="2 3">
    <name type="scientific">Marmota monax</name>
    <name type="common">Woodchuck</name>
    <dbReference type="NCBI Taxonomy" id="9995"/>
    <lineage>
        <taxon>Eukaryota</taxon>
        <taxon>Metazoa</taxon>
        <taxon>Chordata</taxon>
        <taxon>Craniata</taxon>
        <taxon>Vertebrata</taxon>
        <taxon>Euteleostomi</taxon>
        <taxon>Mammalia</taxon>
        <taxon>Eutheria</taxon>
        <taxon>Euarchontoglires</taxon>
        <taxon>Glires</taxon>
        <taxon>Rodentia</taxon>
        <taxon>Sciuromorpha</taxon>
        <taxon>Sciuridae</taxon>
        <taxon>Xerinae</taxon>
        <taxon>Marmotini</taxon>
        <taxon>Marmota</taxon>
    </lineage>
</organism>
<reference evidence="2" key="1">
    <citation type="submission" date="2019-04" db="EMBL/GenBank/DDBJ databases">
        <authorList>
            <person name="Alioto T."/>
            <person name="Alioto T."/>
        </authorList>
    </citation>
    <scope>NUCLEOTIDE SEQUENCE [LARGE SCALE GENOMIC DNA]</scope>
</reference>
<evidence type="ECO:0000313" key="2">
    <source>
        <dbReference type="EMBL" id="VTJ83733.1"/>
    </source>
</evidence>
<evidence type="ECO:0000256" key="1">
    <source>
        <dbReference type="SAM" id="Phobius"/>
    </source>
</evidence>
<sequence>MFKGFIFDVVIYLGFSLLLPLILFLFPVKFGLTVLLWVGGGGSSHSFHFSLRYLKGLIVESSKLTIIWDILPYFLQRLIRQIRKEIQDLNKPNNRIRLIRGHRTLHCRTTEYTFFASRCQTLKKKKDQAVYTSVKVLRLYEYVL</sequence>
<keyword evidence="1" id="KW-0472">Membrane</keyword>
<keyword evidence="3" id="KW-1185">Reference proteome</keyword>